<feature type="coiled-coil region" evidence="6">
    <location>
        <begin position="1077"/>
        <end position="1104"/>
    </location>
</feature>
<comment type="similarity">
    <text evidence="5">Belongs to the TRAFAC class myosin-kinesin ATPase superfamily. Kinesin family.</text>
</comment>
<reference evidence="9" key="1">
    <citation type="submission" date="2022-07" db="EMBL/GenBank/DDBJ databases">
        <title>Phylogenomic reconstructions and comparative analyses of Kickxellomycotina fungi.</title>
        <authorList>
            <person name="Reynolds N.K."/>
            <person name="Stajich J.E."/>
            <person name="Barry K."/>
            <person name="Grigoriev I.V."/>
            <person name="Crous P."/>
            <person name="Smith M.E."/>
        </authorList>
    </citation>
    <scope>NUCLEOTIDE SEQUENCE</scope>
    <source>
        <strain evidence="9">NBRC 105413</strain>
    </source>
</reference>
<evidence type="ECO:0000313" key="9">
    <source>
        <dbReference type="EMBL" id="KAJ1643848.1"/>
    </source>
</evidence>
<dbReference type="Proteomes" id="UP001145021">
    <property type="component" value="Unassembled WGS sequence"/>
</dbReference>
<gene>
    <name evidence="9" type="ORF">LPJ64_004419</name>
</gene>
<keyword evidence="2 5" id="KW-0547">Nucleotide-binding</keyword>
<dbReference type="InterPro" id="IPR036961">
    <property type="entry name" value="Kinesin_motor_dom_sf"/>
</dbReference>
<keyword evidence="10" id="KW-1185">Reference proteome</keyword>
<sequence length="1736" mass="190188">MPLLSKGESNVLHDGQEDMDYVSSGNEDTQYGHAGQSRAVRSKTTQAAAAAAAAEEPATPRHTHHKGLPLRSPYLKASSRTSAYNSSRVIFTPIGGRKYTRGTVDVAATPKRTTMDPMRIAVSKTPFTTKRGIADYEAEKDPIKTYLRLKPADKDMFVNGNPTSLLQLVSDKEVEMQRDESDSEMRERYLFAGVMHSMSKQTRVFDLCAVPVVKDLFAGYNTLLFTYGITNSGKTYTVQGNSDNPGMLPRSIRAIIGILDANNAQGSFPIKPKYATQVEYCSDPRVVNPTFRIAPGEDAWINGLGLEDPMHDPEVAEIAGELQQQCADGEWVYQLYVSYFEVYNEMIYDLLDLTTLTTVHVKQADGEPVASSSTTTTSRRGRGKRAAANTSRGKRKQAQSAAEDTADPLHMSASQISGLARTPLLLRSEGGRGNEAFVEGATEIRVCSARDLIRVLIHGQMRRSVHATGMNMGSSRSHALMQAKLVKIRRSTVIDPLEPIPSDAQASVRTMTIVDLAGSERAKRTNNQGDRLAEAGKINVSLMTLKKCLDVKRYNATLAPGDPNMQLVPYNESKVTRLFQPALEGGARTIMVVCVDSYDHGGDFGATYAEIKGVLDFARVASELVTRVRRVEDPQTRQGLDYGDGNNGSPSRANGRRSLRMRSSTDCMGSNDDDDDDEGSDKDDDEIFFDTNTQRPASRLTRKRVSTDMEPSSSDLSESGMHHQQQQPSAQQKRQRNGLAGGWQHPSTARVTEPKQINKTRCKAAAAATPLTSKQTLKTAAAAVAVAPAVESFSSGVWESITRNSPFSFELPPDRVLRDAPLLLSQTFAMNNEHKREIAHLREALASAQEQLRANQSQKEIDELVSYADALEAAMKELRDKYIAAQERVLRIEEETRAEVSQFFLQKIAELKNSASERLQDELARSEVKAAHKIDILSRLRTVRSSFSDSEDEDAAHVDAAQVPTVSPRTAVRRAVSRAASKKANKMGSVSAGENREIAHLRTVVEAMEAQASSMSTQLDLVSQARNADRATREALEAAVVEANSRAASLEARLMRMSSAHSAEAELAMTKAHERERAEFLAQITMLKTQLRDAETQALKARRQWETQEMLPIQEHLRTLISLQQRTQVADVDAADALERSERERDEAWSWYTREQQRNTQLCAQNDLLMREIRHIRAQLGQDVAGSNADVQQDIEIEIESEEAMDSDDSSLCIVSLKPTEAMSATNGGNPMMSASASALATNLSQSSFAVNSTQALSQVLSKGRVLQRNPTRALSQQQLPRDSSDSFAPSVSNRSPPQLVQQHSRQHAKLEGAKRAVSRMFKNLNPDSKKRIGSSRPYMAGRFANTDSAVGSYSAEVFSIEAGEQSGSRTRGNTMESIDSASDTRQAKMRSIVYSGPIVAHATGGVSVTFTSEEVHDMPLVADAIPEQTEEEDEDNVEIMDITSATDANFSLSPIAEDDSASSQGTKRTRSVMRRPGAPVHHSKYQHRGRHKGQTSDVSGMGDIEDEDEDEDEAQNDEDQDQGQDEDKDEDVSSLGRQVNNKQGPSSEQTNPVNIQRPRNNIASSPVSSDKQLSEYSPPRPSHLVSASVADLTSTVKKKKRRLHAGRAVLDVGTPDSDYDGDQAGSGPVALSASTSLLTPSKIAGSWPPASPANIPREPGAANAKVAKPSVPQTNKQPVLFTPVRTRSKTQVSADLSPPTMSLNDHNGAMRGDERADNIFLTPIKMLSRLRNRKK</sequence>
<dbReference type="GO" id="GO:0007018">
    <property type="term" value="P:microtubule-based movement"/>
    <property type="evidence" value="ECO:0007669"/>
    <property type="project" value="InterPro"/>
</dbReference>
<feature type="compositionally biased region" description="Low complexity" evidence="7">
    <location>
        <begin position="1631"/>
        <end position="1640"/>
    </location>
</feature>
<feature type="region of interest" description="Disordered" evidence="7">
    <location>
        <begin position="1452"/>
        <end position="1712"/>
    </location>
</feature>
<dbReference type="SMART" id="SM00129">
    <property type="entry name" value="KISc"/>
    <property type="match status" value="1"/>
</dbReference>
<name>A0A9W7XIY3_9FUNG</name>
<evidence type="ECO:0000256" key="4">
    <source>
        <dbReference type="ARBA" id="ARBA00023175"/>
    </source>
</evidence>
<keyword evidence="1" id="KW-0493">Microtubule</keyword>
<feature type="compositionally biased region" description="Acidic residues" evidence="7">
    <location>
        <begin position="671"/>
        <end position="688"/>
    </location>
</feature>
<feature type="region of interest" description="Disordered" evidence="7">
    <location>
        <begin position="1"/>
        <end position="73"/>
    </location>
</feature>
<feature type="region of interest" description="Disordered" evidence="7">
    <location>
        <begin position="635"/>
        <end position="757"/>
    </location>
</feature>
<feature type="compositionally biased region" description="Polar residues" evidence="7">
    <location>
        <begin position="1536"/>
        <end position="1576"/>
    </location>
</feature>
<feature type="binding site" evidence="5">
    <location>
        <begin position="228"/>
        <end position="235"/>
    </location>
    <ligand>
        <name>ATP</name>
        <dbReference type="ChEBI" id="CHEBI:30616"/>
    </ligand>
</feature>
<evidence type="ECO:0000313" key="10">
    <source>
        <dbReference type="Proteomes" id="UP001145021"/>
    </source>
</evidence>
<keyword evidence="6" id="KW-0175">Coiled coil</keyword>
<evidence type="ECO:0000256" key="2">
    <source>
        <dbReference type="ARBA" id="ARBA00022741"/>
    </source>
</evidence>
<dbReference type="PRINTS" id="PR00380">
    <property type="entry name" value="KINESINHEAVY"/>
</dbReference>
<dbReference type="InterPro" id="IPR027417">
    <property type="entry name" value="P-loop_NTPase"/>
</dbReference>
<dbReference type="GO" id="GO:0005524">
    <property type="term" value="F:ATP binding"/>
    <property type="evidence" value="ECO:0007669"/>
    <property type="project" value="UniProtKB-UniRule"/>
</dbReference>
<feature type="compositionally biased region" description="Polar residues" evidence="7">
    <location>
        <begin position="1269"/>
        <end position="1304"/>
    </location>
</feature>
<dbReference type="SUPFAM" id="SSF52540">
    <property type="entry name" value="P-loop containing nucleoside triphosphate hydrolases"/>
    <property type="match status" value="1"/>
</dbReference>
<feature type="region of interest" description="Disordered" evidence="7">
    <location>
        <begin position="364"/>
        <end position="410"/>
    </location>
</feature>
<organism evidence="9 10">
    <name type="scientific">Coemansia asiatica</name>
    <dbReference type="NCBI Taxonomy" id="1052880"/>
    <lineage>
        <taxon>Eukaryota</taxon>
        <taxon>Fungi</taxon>
        <taxon>Fungi incertae sedis</taxon>
        <taxon>Zoopagomycota</taxon>
        <taxon>Kickxellomycotina</taxon>
        <taxon>Kickxellomycetes</taxon>
        <taxon>Kickxellales</taxon>
        <taxon>Kickxellaceae</taxon>
        <taxon>Coemansia</taxon>
    </lineage>
</organism>
<dbReference type="InterPro" id="IPR027640">
    <property type="entry name" value="Kinesin-like_fam"/>
</dbReference>
<evidence type="ECO:0000259" key="8">
    <source>
        <dbReference type="PROSITE" id="PS50067"/>
    </source>
</evidence>
<feature type="coiled-coil region" evidence="6">
    <location>
        <begin position="831"/>
        <end position="895"/>
    </location>
</feature>
<dbReference type="Pfam" id="PF00225">
    <property type="entry name" value="Kinesin"/>
    <property type="match status" value="1"/>
</dbReference>
<comment type="caution">
    <text evidence="9">The sequence shown here is derived from an EMBL/GenBank/DDBJ whole genome shotgun (WGS) entry which is preliminary data.</text>
</comment>
<dbReference type="EMBL" id="JANBOH010000214">
    <property type="protein sequence ID" value="KAJ1643848.1"/>
    <property type="molecule type" value="Genomic_DNA"/>
</dbReference>
<feature type="compositionally biased region" description="Basic residues" evidence="7">
    <location>
        <begin position="1597"/>
        <end position="1606"/>
    </location>
</feature>
<dbReference type="InterPro" id="IPR001752">
    <property type="entry name" value="Kinesin_motor_dom"/>
</dbReference>
<dbReference type="GO" id="GO:0003777">
    <property type="term" value="F:microtubule motor activity"/>
    <property type="evidence" value="ECO:0007669"/>
    <property type="project" value="InterPro"/>
</dbReference>
<feature type="compositionally biased region" description="Acidic residues" evidence="7">
    <location>
        <begin position="1504"/>
        <end position="1533"/>
    </location>
</feature>
<dbReference type="GO" id="GO:0008017">
    <property type="term" value="F:microtubule binding"/>
    <property type="evidence" value="ECO:0007669"/>
    <property type="project" value="InterPro"/>
</dbReference>
<dbReference type="GO" id="GO:0005634">
    <property type="term" value="C:nucleus"/>
    <property type="evidence" value="ECO:0007669"/>
    <property type="project" value="TreeGrafter"/>
</dbReference>
<evidence type="ECO:0000256" key="1">
    <source>
        <dbReference type="ARBA" id="ARBA00022701"/>
    </source>
</evidence>
<feature type="compositionally biased region" description="Basic residues" evidence="7">
    <location>
        <begin position="1482"/>
        <end position="1494"/>
    </location>
</feature>
<dbReference type="GO" id="GO:0016887">
    <property type="term" value="F:ATP hydrolysis activity"/>
    <property type="evidence" value="ECO:0007669"/>
    <property type="project" value="TreeGrafter"/>
</dbReference>
<dbReference type="Gene3D" id="3.40.850.10">
    <property type="entry name" value="Kinesin motor domain"/>
    <property type="match status" value="1"/>
</dbReference>
<feature type="compositionally biased region" description="Polar residues" evidence="7">
    <location>
        <begin position="1366"/>
        <end position="1385"/>
    </location>
</feature>
<dbReference type="GO" id="GO:0005871">
    <property type="term" value="C:kinesin complex"/>
    <property type="evidence" value="ECO:0007669"/>
    <property type="project" value="TreeGrafter"/>
</dbReference>
<feature type="compositionally biased region" description="Polar residues" evidence="7">
    <location>
        <begin position="745"/>
        <end position="757"/>
    </location>
</feature>
<dbReference type="PROSITE" id="PS50067">
    <property type="entry name" value="KINESIN_MOTOR_2"/>
    <property type="match status" value="1"/>
</dbReference>
<protein>
    <recommendedName>
        <fullName evidence="8">Kinesin motor domain-containing protein</fullName>
    </recommendedName>
</protein>
<proteinExistence type="inferred from homology"/>
<evidence type="ECO:0000256" key="5">
    <source>
        <dbReference type="PROSITE-ProRule" id="PRU00283"/>
    </source>
</evidence>
<feature type="compositionally biased region" description="Polar residues" evidence="7">
    <location>
        <begin position="1690"/>
        <end position="1706"/>
    </location>
</feature>
<evidence type="ECO:0000256" key="3">
    <source>
        <dbReference type="ARBA" id="ARBA00022840"/>
    </source>
</evidence>
<feature type="domain" description="Kinesin motor" evidence="8">
    <location>
        <begin position="142"/>
        <end position="624"/>
    </location>
</feature>
<evidence type="ECO:0000256" key="7">
    <source>
        <dbReference type="SAM" id="MobiDB-lite"/>
    </source>
</evidence>
<keyword evidence="3 5" id="KW-0067">ATP-binding</keyword>
<keyword evidence="4 5" id="KW-0505">Motor protein</keyword>
<accession>A0A9W7XIY3</accession>
<feature type="region of interest" description="Disordered" evidence="7">
    <location>
        <begin position="1365"/>
        <end position="1385"/>
    </location>
</feature>
<feature type="region of interest" description="Disordered" evidence="7">
    <location>
        <begin position="1262"/>
        <end position="1306"/>
    </location>
</feature>
<dbReference type="PANTHER" id="PTHR24115:SF1008">
    <property type="entry name" value="KINESIN-LIKE PROTEIN SUBITO"/>
    <property type="match status" value="1"/>
</dbReference>
<evidence type="ECO:0000256" key="6">
    <source>
        <dbReference type="SAM" id="Coils"/>
    </source>
</evidence>
<dbReference type="GO" id="GO:0005874">
    <property type="term" value="C:microtubule"/>
    <property type="evidence" value="ECO:0007669"/>
    <property type="project" value="UniProtKB-KW"/>
</dbReference>
<dbReference type="PANTHER" id="PTHR24115">
    <property type="entry name" value="KINESIN-RELATED"/>
    <property type="match status" value="1"/>
</dbReference>